<dbReference type="EMBL" id="ML986604">
    <property type="protein sequence ID" value="KAF2265579.1"/>
    <property type="molecule type" value="Genomic_DNA"/>
</dbReference>
<dbReference type="Gene3D" id="3.55.40.20">
    <property type="entry name" value="Iron/manganese superoxide dismutase, C-terminal domain"/>
    <property type="match status" value="1"/>
</dbReference>
<accession>A0A9P4KG99</accession>
<comment type="function">
    <text evidence="1">Component of the mitochondrial ribosome (mitoribosome), a dedicated translation machinery responsible for the synthesis of mitochondrial genome-encoded proteins, including at least some of the essential transmembrane subunits of the mitochondrial respiratory chain. The mitoribosomes are attached to the mitochondrial inner membrane and translation products are cotranslationally integrated into the membrane.</text>
</comment>
<dbReference type="InterPro" id="IPR036314">
    <property type="entry name" value="SOD_C_sf"/>
</dbReference>
<dbReference type="InterPro" id="IPR036324">
    <property type="entry name" value="Mn/Fe_SOD_N_sf"/>
</dbReference>
<dbReference type="PANTHER" id="PTHR43595:SF2">
    <property type="entry name" value="SMALL RIBOSOMAL SUBUNIT PROTEIN MS42"/>
    <property type="match status" value="1"/>
</dbReference>
<dbReference type="SUPFAM" id="SSF46609">
    <property type="entry name" value="Fe,Mn superoxide dismutase (SOD), N-terminal domain"/>
    <property type="match status" value="1"/>
</dbReference>
<comment type="caution">
    <text evidence="3">The sequence shown here is derived from an EMBL/GenBank/DDBJ whole genome shotgun (WGS) entry which is preliminary data.</text>
</comment>
<dbReference type="Proteomes" id="UP000800093">
    <property type="component" value="Unassembled WGS sequence"/>
</dbReference>
<dbReference type="GO" id="GO:0005737">
    <property type="term" value="C:cytoplasm"/>
    <property type="evidence" value="ECO:0007669"/>
    <property type="project" value="TreeGrafter"/>
</dbReference>
<feature type="domain" description="Manganese/iron superoxide dismutase C-terminal" evidence="2">
    <location>
        <begin position="133"/>
        <end position="172"/>
    </location>
</feature>
<dbReference type="Pfam" id="PF02777">
    <property type="entry name" value="Sod_Fe_C"/>
    <property type="match status" value="2"/>
</dbReference>
<evidence type="ECO:0000313" key="4">
    <source>
        <dbReference type="Proteomes" id="UP000800093"/>
    </source>
</evidence>
<evidence type="ECO:0000313" key="3">
    <source>
        <dbReference type="EMBL" id="KAF2265579.1"/>
    </source>
</evidence>
<gene>
    <name evidence="3" type="ORF">CC78DRAFT_532256</name>
</gene>
<organism evidence="3 4">
    <name type="scientific">Lojkania enalia</name>
    <dbReference type="NCBI Taxonomy" id="147567"/>
    <lineage>
        <taxon>Eukaryota</taxon>
        <taxon>Fungi</taxon>
        <taxon>Dikarya</taxon>
        <taxon>Ascomycota</taxon>
        <taxon>Pezizomycotina</taxon>
        <taxon>Dothideomycetes</taxon>
        <taxon>Pleosporomycetidae</taxon>
        <taxon>Pleosporales</taxon>
        <taxon>Pleosporales incertae sedis</taxon>
        <taxon>Lojkania</taxon>
    </lineage>
</organism>
<evidence type="ECO:0000256" key="1">
    <source>
        <dbReference type="ARBA" id="ARBA00037226"/>
    </source>
</evidence>
<evidence type="ECO:0000259" key="2">
    <source>
        <dbReference type="Pfam" id="PF02777"/>
    </source>
</evidence>
<reference evidence="4" key="1">
    <citation type="journal article" date="2020" name="Stud. Mycol.">
        <title>101 Dothideomycetes genomes: A test case for predicting lifestyles and emergence of pathogens.</title>
        <authorList>
            <person name="Haridas S."/>
            <person name="Albert R."/>
            <person name="Binder M."/>
            <person name="Bloem J."/>
            <person name="LaButti K."/>
            <person name="Salamov A."/>
            <person name="Andreopoulos B."/>
            <person name="Baker S."/>
            <person name="Barry K."/>
            <person name="Bills G."/>
            <person name="Bluhm B."/>
            <person name="Cannon C."/>
            <person name="Castanera R."/>
            <person name="Culley D."/>
            <person name="Daum C."/>
            <person name="Ezra D."/>
            <person name="Gonzalez J."/>
            <person name="Henrissat B."/>
            <person name="Kuo A."/>
            <person name="Liang C."/>
            <person name="Lipzen A."/>
            <person name="Lutzoni F."/>
            <person name="Magnuson J."/>
            <person name="Mondo S."/>
            <person name="Nolan M."/>
            <person name="Ohm R."/>
            <person name="Pangilinan J."/>
            <person name="Park H.-J."/>
            <person name="Ramirez L."/>
            <person name="Alfaro M."/>
            <person name="Sun H."/>
            <person name="Tritt A."/>
            <person name="Yoshinaga Y."/>
            <person name="Zwiers L.-H."/>
            <person name="Turgeon B."/>
            <person name="Goodwin S."/>
            <person name="Spatafora J."/>
            <person name="Crous P."/>
            <person name="Grigoriev I."/>
        </authorList>
    </citation>
    <scope>NUCLEOTIDE SEQUENCE [LARGE SCALE GENOMIC DNA]</scope>
    <source>
        <strain evidence="4">CBS 304.66</strain>
    </source>
</reference>
<proteinExistence type="predicted"/>
<dbReference type="AlphaFoldDB" id="A0A9P4KG99"/>
<protein>
    <submittedName>
        <fullName evidence="3">Manganese and iron superoxide dismutase</fullName>
    </submittedName>
</protein>
<dbReference type="InterPro" id="IPR019832">
    <property type="entry name" value="Mn/Fe_SOD_C"/>
</dbReference>
<sequence length="305" mass="34420">MIIRSFARRSNLVQSLASTPARCTIPPSARLIHTVPRLGREEELNQNGIPGLLSKNGFKTAWVDYMEHILGELNGITHGTQLENKPTQDLVIEWARRPEWAHAFNAASMAFNNHFFFEGIATNPEVRSQPSRLLTERLVESFGSIETLRAEFLATALAMFGPGFLWLVQVTEKNDTASGAFRILPTYIAGSPLSGAHYRRQSEDLNTHNPSSYEVINPVGSFGKASQKEPKVKKPLGGVDITPLMCVNTWEHVWLGDYGIKGKTKYLENWWEKIDWNKVEAKVSFERSYEFKTGAKSLHKFERSV</sequence>
<dbReference type="GO" id="GO:0004784">
    <property type="term" value="F:superoxide dismutase activity"/>
    <property type="evidence" value="ECO:0007669"/>
    <property type="project" value="InterPro"/>
</dbReference>
<dbReference type="OrthoDB" id="275227at2759"/>
<dbReference type="PANTHER" id="PTHR43595">
    <property type="entry name" value="37S RIBOSOMAL PROTEIN S26, MITOCHONDRIAL"/>
    <property type="match status" value="1"/>
</dbReference>
<dbReference type="GO" id="GO:0046872">
    <property type="term" value="F:metal ion binding"/>
    <property type="evidence" value="ECO:0007669"/>
    <property type="project" value="InterPro"/>
</dbReference>
<name>A0A9P4KG99_9PLEO</name>
<feature type="domain" description="Manganese/iron superoxide dismutase C-terminal" evidence="2">
    <location>
        <begin position="234"/>
        <end position="281"/>
    </location>
</feature>
<keyword evidence="4" id="KW-1185">Reference proteome</keyword>
<dbReference type="SUPFAM" id="SSF54719">
    <property type="entry name" value="Fe,Mn superoxide dismutase (SOD), C-terminal domain"/>
    <property type="match status" value="1"/>
</dbReference>